<evidence type="ECO:0000313" key="4">
    <source>
        <dbReference type="Proteomes" id="UP000268329"/>
    </source>
</evidence>
<feature type="domain" description="Thioesterase" evidence="2">
    <location>
        <begin position="8"/>
        <end position="228"/>
    </location>
</feature>
<dbReference type="AlphaFoldDB" id="A0A3G2JN50"/>
<gene>
    <name evidence="3" type="ORF">D9753_27335</name>
</gene>
<keyword evidence="4" id="KW-1185">Reference proteome</keyword>
<dbReference type="InterPro" id="IPR001031">
    <property type="entry name" value="Thioesterase"/>
</dbReference>
<dbReference type="Proteomes" id="UP000268329">
    <property type="component" value="Chromosome"/>
</dbReference>
<dbReference type="Gene3D" id="3.40.50.1820">
    <property type="entry name" value="alpha/beta hydrolase"/>
    <property type="match status" value="1"/>
</dbReference>
<dbReference type="PANTHER" id="PTHR11487:SF0">
    <property type="entry name" value="S-ACYL FATTY ACID SYNTHASE THIOESTERASE, MEDIUM CHAIN"/>
    <property type="match status" value="1"/>
</dbReference>
<protein>
    <submittedName>
        <fullName evidence="3">Thioesterase</fullName>
    </submittedName>
</protein>
<proteinExistence type="inferred from homology"/>
<name>A0A3G2JN50_9ACTN</name>
<sequence>MTAPEPLTLYCVPHAGGSARSFVRWRRETPPRVRVLPLEIAGRGLRSRESRPATLREAAADLAHRVEPPGRYALFGHSMGGLLAYETARALRALGRPAPAFVVVAATRPPHLLGDSPYGPLLGPGDDDALLDALAGHGRIPPELRRSPMRHQFVPVIRGDLALVAGHRPDPVPEPLESDLVSWYGTGDPDTPPDVMAGWRHYTRGEHRVEGFEGGHFFPHERFEEVTARLLDLAHRPADH</sequence>
<accession>A0A3G2JN50</accession>
<dbReference type="RefSeq" id="WP_121789424.1">
    <property type="nucleotide sequence ID" value="NZ_CP033073.1"/>
</dbReference>
<reference evidence="3 4" key="1">
    <citation type="submission" date="2018-10" db="EMBL/GenBank/DDBJ databases">
        <title>The genome of Streptomyces dangxiongensis Z022.</title>
        <authorList>
            <person name="Zhang B."/>
        </authorList>
    </citation>
    <scope>NUCLEOTIDE SEQUENCE [LARGE SCALE GENOMIC DNA]</scope>
    <source>
        <strain evidence="3 4">Z022</strain>
    </source>
</reference>
<dbReference type="Pfam" id="PF00975">
    <property type="entry name" value="Thioesterase"/>
    <property type="match status" value="1"/>
</dbReference>
<dbReference type="SUPFAM" id="SSF53474">
    <property type="entry name" value="alpha/beta-Hydrolases"/>
    <property type="match status" value="1"/>
</dbReference>
<evidence type="ECO:0000313" key="3">
    <source>
        <dbReference type="EMBL" id="AYN41989.1"/>
    </source>
</evidence>
<dbReference type="PANTHER" id="PTHR11487">
    <property type="entry name" value="THIOESTERASE"/>
    <property type="match status" value="1"/>
</dbReference>
<comment type="similarity">
    <text evidence="1">Belongs to the thioesterase family.</text>
</comment>
<evidence type="ECO:0000256" key="1">
    <source>
        <dbReference type="ARBA" id="ARBA00007169"/>
    </source>
</evidence>
<dbReference type="OrthoDB" id="8480037at2"/>
<dbReference type="InterPro" id="IPR012223">
    <property type="entry name" value="TEII"/>
</dbReference>
<dbReference type="InterPro" id="IPR029058">
    <property type="entry name" value="AB_hydrolase_fold"/>
</dbReference>
<dbReference type="EMBL" id="CP033073">
    <property type="protein sequence ID" value="AYN41989.1"/>
    <property type="molecule type" value="Genomic_DNA"/>
</dbReference>
<organism evidence="3 4">
    <name type="scientific">Streptomyces dangxiongensis</name>
    <dbReference type="NCBI Taxonomy" id="1442032"/>
    <lineage>
        <taxon>Bacteria</taxon>
        <taxon>Bacillati</taxon>
        <taxon>Actinomycetota</taxon>
        <taxon>Actinomycetes</taxon>
        <taxon>Kitasatosporales</taxon>
        <taxon>Streptomycetaceae</taxon>
        <taxon>Streptomyces</taxon>
    </lineage>
</organism>
<dbReference type="KEGG" id="sdd:D9753_27335"/>
<dbReference type="GO" id="GO:0008610">
    <property type="term" value="P:lipid biosynthetic process"/>
    <property type="evidence" value="ECO:0007669"/>
    <property type="project" value="TreeGrafter"/>
</dbReference>
<evidence type="ECO:0000259" key="2">
    <source>
        <dbReference type="Pfam" id="PF00975"/>
    </source>
</evidence>